<evidence type="ECO:0000256" key="6">
    <source>
        <dbReference type="ARBA" id="ARBA00022833"/>
    </source>
</evidence>
<feature type="active site" evidence="13">
    <location>
        <position position="417"/>
    </location>
</feature>
<evidence type="ECO:0000256" key="13">
    <source>
        <dbReference type="PROSITE-ProRule" id="PRU00276"/>
    </source>
</evidence>
<keyword evidence="11" id="KW-0325">Glycoprotein</keyword>
<evidence type="ECO:0000256" key="10">
    <source>
        <dbReference type="ARBA" id="ARBA00023163"/>
    </source>
</evidence>
<dbReference type="Pfam" id="PF09637">
    <property type="entry name" value="Med18"/>
    <property type="match status" value="2"/>
</dbReference>
<keyword evidence="8" id="KW-0482">Metalloprotease</keyword>
<keyword evidence="3" id="KW-0645">Protease</keyword>
<dbReference type="SUPFAM" id="SSF55486">
    <property type="entry name" value="Metalloproteases ('zincins'), catalytic domain"/>
    <property type="match status" value="1"/>
</dbReference>
<evidence type="ECO:0000256" key="5">
    <source>
        <dbReference type="ARBA" id="ARBA00022801"/>
    </source>
</evidence>
<evidence type="ECO:0000256" key="9">
    <source>
        <dbReference type="ARBA" id="ARBA00023157"/>
    </source>
</evidence>
<comment type="similarity">
    <text evidence="2">Belongs to the Mediator complex subunit 18 family.</text>
</comment>
<reference evidence="16" key="2">
    <citation type="submission" date="2025-08" db="UniProtKB">
        <authorList>
            <consortium name="RefSeq"/>
        </authorList>
    </citation>
    <scope>IDENTIFICATION</scope>
    <source>
        <tissue evidence="16">Whole sample</tissue>
    </source>
</reference>
<dbReference type="Gene3D" id="3.40.1620.60">
    <property type="match status" value="1"/>
</dbReference>
<evidence type="ECO:0000259" key="14">
    <source>
        <dbReference type="PROSITE" id="PS50215"/>
    </source>
</evidence>
<evidence type="ECO:0000256" key="3">
    <source>
        <dbReference type="ARBA" id="ARBA00022670"/>
    </source>
</evidence>
<evidence type="ECO:0000313" key="15">
    <source>
        <dbReference type="Proteomes" id="UP000694844"/>
    </source>
</evidence>
<evidence type="ECO:0000256" key="12">
    <source>
        <dbReference type="ARBA" id="ARBA00023242"/>
    </source>
</evidence>
<organism evidence="15 16">
    <name type="scientific">Crassostrea virginica</name>
    <name type="common">Eastern oyster</name>
    <dbReference type="NCBI Taxonomy" id="6565"/>
    <lineage>
        <taxon>Eukaryota</taxon>
        <taxon>Metazoa</taxon>
        <taxon>Spiralia</taxon>
        <taxon>Lophotrochozoa</taxon>
        <taxon>Mollusca</taxon>
        <taxon>Bivalvia</taxon>
        <taxon>Autobranchia</taxon>
        <taxon>Pteriomorphia</taxon>
        <taxon>Ostreida</taxon>
        <taxon>Ostreoidea</taxon>
        <taxon>Ostreidae</taxon>
        <taxon>Crassostrea</taxon>
    </lineage>
</organism>
<evidence type="ECO:0000256" key="1">
    <source>
        <dbReference type="ARBA" id="ARBA00004123"/>
    </source>
</evidence>
<evidence type="ECO:0000256" key="7">
    <source>
        <dbReference type="ARBA" id="ARBA00023015"/>
    </source>
</evidence>
<keyword evidence="5" id="KW-0378">Hydrolase</keyword>
<feature type="binding site" evidence="13">
    <location>
        <position position="420"/>
    </location>
    <ligand>
        <name>Zn(2+)</name>
        <dbReference type="ChEBI" id="CHEBI:29105"/>
        <note>catalytic</note>
    </ligand>
</feature>
<dbReference type="RefSeq" id="XP_022334581.1">
    <property type="nucleotide sequence ID" value="XM_022478873.1"/>
</dbReference>
<dbReference type="GeneID" id="111131385"/>
<dbReference type="InterPro" id="IPR019095">
    <property type="entry name" value="Mediator_Med18"/>
</dbReference>
<keyword evidence="12" id="KW-0539">Nucleus</keyword>
<dbReference type="KEGG" id="cvn:111131385"/>
<feature type="binding site" evidence="13">
    <location>
        <position position="416"/>
    </location>
    <ligand>
        <name>Zn(2+)</name>
        <dbReference type="ChEBI" id="CHEBI:29105"/>
        <note>catalytic</note>
    </ligand>
</feature>
<dbReference type="GO" id="GO:0004222">
    <property type="term" value="F:metalloendopeptidase activity"/>
    <property type="evidence" value="ECO:0007669"/>
    <property type="project" value="InterPro"/>
</dbReference>
<evidence type="ECO:0000256" key="8">
    <source>
        <dbReference type="ARBA" id="ARBA00023049"/>
    </source>
</evidence>
<feature type="domain" description="Peptidase M12B" evidence="14">
    <location>
        <begin position="244"/>
        <end position="485"/>
    </location>
</feature>
<comment type="subcellular location">
    <subcellularLocation>
        <location evidence="1">Nucleus</location>
    </subcellularLocation>
</comment>
<dbReference type="PANTHER" id="PTHR13321">
    <property type="entry name" value="MEDIATOR OF RNA POLYMERASE II TRANSCRIPTION, SUBUNIT 18"/>
    <property type="match status" value="1"/>
</dbReference>
<keyword evidence="10" id="KW-0804">Transcription</keyword>
<keyword evidence="9" id="KW-1015">Disulfide bond</keyword>
<name>A0A8B8E5E4_CRAVI</name>
<dbReference type="GO" id="GO:0006369">
    <property type="term" value="P:termination of RNA polymerase II transcription"/>
    <property type="evidence" value="ECO:0007669"/>
    <property type="project" value="TreeGrafter"/>
</dbReference>
<dbReference type="AlphaFoldDB" id="A0A8B8E5E4"/>
<proteinExistence type="inferred from homology"/>
<evidence type="ECO:0000256" key="11">
    <source>
        <dbReference type="ARBA" id="ARBA00023180"/>
    </source>
</evidence>
<dbReference type="GO" id="GO:0016592">
    <property type="term" value="C:mediator complex"/>
    <property type="evidence" value="ECO:0007669"/>
    <property type="project" value="InterPro"/>
</dbReference>
<accession>A0A8B8E5E4</accession>
<dbReference type="GO" id="GO:0003712">
    <property type="term" value="F:transcription coregulator activity"/>
    <property type="evidence" value="ECO:0007669"/>
    <property type="project" value="InterPro"/>
</dbReference>
<dbReference type="GO" id="GO:0006357">
    <property type="term" value="P:regulation of transcription by RNA polymerase II"/>
    <property type="evidence" value="ECO:0007669"/>
    <property type="project" value="InterPro"/>
</dbReference>
<evidence type="ECO:0000256" key="4">
    <source>
        <dbReference type="ARBA" id="ARBA00022723"/>
    </source>
</evidence>
<reference evidence="15" key="1">
    <citation type="submission" date="2024-06" db="UniProtKB">
        <authorList>
            <consortium name="RefSeq"/>
        </authorList>
    </citation>
    <scope>NUCLEOTIDE SEQUENCE [LARGE SCALE GENOMIC DNA]</scope>
</reference>
<dbReference type="InterPro" id="IPR024079">
    <property type="entry name" value="MetalloPept_cat_dom_sf"/>
</dbReference>
<evidence type="ECO:0000313" key="16">
    <source>
        <dbReference type="RefSeq" id="XP_022334581.1"/>
    </source>
</evidence>
<gene>
    <name evidence="16" type="primary">LOC111131385</name>
</gene>
<keyword evidence="7" id="KW-0805">Transcription regulation</keyword>
<dbReference type="InterPro" id="IPR001590">
    <property type="entry name" value="Peptidase_M12B"/>
</dbReference>
<keyword evidence="15" id="KW-1185">Reference proteome</keyword>
<dbReference type="InterPro" id="IPR041645">
    <property type="entry name" value="ADAMTS_CR_2"/>
</dbReference>
<feature type="binding site" evidence="13">
    <location>
        <position position="426"/>
    </location>
    <ligand>
        <name>Zn(2+)</name>
        <dbReference type="ChEBI" id="CHEBI:29105"/>
        <note>catalytic</note>
    </ligand>
</feature>
<evidence type="ECO:0000256" key="2">
    <source>
        <dbReference type="ARBA" id="ARBA00009814"/>
    </source>
</evidence>
<dbReference type="GO" id="GO:0070847">
    <property type="term" value="C:core mediator complex"/>
    <property type="evidence" value="ECO:0007669"/>
    <property type="project" value="TreeGrafter"/>
</dbReference>
<dbReference type="OrthoDB" id="6134861at2759"/>
<dbReference type="Pfam" id="PF13688">
    <property type="entry name" value="Reprolysin_5"/>
    <property type="match status" value="1"/>
</dbReference>
<dbReference type="GO" id="GO:0006508">
    <property type="term" value="P:proteolysis"/>
    <property type="evidence" value="ECO:0007669"/>
    <property type="project" value="UniProtKB-KW"/>
</dbReference>
<dbReference type="Proteomes" id="UP000694844">
    <property type="component" value="Chromosome 1"/>
</dbReference>
<keyword evidence="4 13" id="KW-0479">Metal-binding</keyword>
<protein>
    <submittedName>
        <fullName evidence="16">Uncharacterized protein LOC111131385</fullName>
    </submittedName>
</protein>
<dbReference type="GO" id="GO:0046872">
    <property type="term" value="F:metal ion binding"/>
    <property type="evidence" value="ECO:0007669"/>
    <property type="project" value="UniProtKB-KW"/>
</dbReference>
<keyword evidence="6 13" id="KW-0862">Zinc</keyword>
<sequence length="1025" mass="115558">MVSKLPEKFHAWLILVVTIRNTRRNIDDSRSLPTEEDARTTHGMYFIRTLLKFCFLVKSIHVLAQKDELTRVYIKYTKTDGDSAAPCSMPKVVNIDVVLTNGTLFYKLKLHKREHVSTSLGPLYSIRSSSHLSLLPEKILPNQKSAMYTSFPDLELPMEVNCLQEGGQTPYLLNGIFSRNGMQYRLLPGKEGFHHMTLVPRPTERQHDYRVLPGVQIPPRIREAYNLTEIKIRFRSRRQVTRPDVIDLLVVIDHGIYTSWYDRSQGSSQFAREQTTKSNIQTYYSHFLNEVDLRFQGIRASDLNFRVNVAALLLADRSDSYIWTEIKKEPGTPRALLNADEALKDFRSWVNNSHDLPAHDHAILFTGYNLYTSDGFQKKLHTAGLAFIGSMCRGGGDSVSVVEDHGGFQNIATATHEIGHSLGSLHDGENNACDPNNRFIMSSSENTNNMAPDKRTNQWHFSACSVNYFREFLANSNRNGIACFSNSLHVPLPSSTVPPGQLYSPDDQCKLIWGPRSYLCRGSEFGNVGSICTAMYCRDPNSGSDCVLHTAARGTSCGNKKWCEEGLCIFSERAPELDETCALGDQPGVAFINKTCDALINELPQYCYKEKVRARCCSSCSKHYSRVAGCEYGDRVLGCKDFHCDMVEDPNVLTDCCQTCSFGTVIPTTPLLDFSVRPYTTEKPTAHRPASCVDSAEINGLSCRNFVAESGRHACYNSRLSAYCCDTCRGHLNVRSPDCPYGNRLPEFCSQQVNVTERWCKNFRPYCCDTCAGSAPSLFPSPVVFMTLIALLLTLWHSHCILKIHPPALDMDPQLIQQTFKAAPLTTEFFLQGSVMENSLETLVNRLKGLCDNADYYQQETFQDHEMVFHIKNQSVPTPLVFRVRHSLVQPECWSLRYLGHAEVGDKNRPTLVRSYIDCPTSENVVQFIGELGFRMEHEFVVKGYYFHKGRMKITASKFYKMNQPGHTAVEAVDAICPSYLVELSVVTSSGQEGVGEDMKNFAEQLKPLVILEKTDHRKIQLGQT</sequence>
<comment type="caution">
    <text evidence="13">Lacks conserved residue(s) required for the propagation of feature annotation.</text>
</comment>
<dbReference type="PROSITE" id="PS50215">
    <property type="entry name" value="ADAM_MEPRO"/>
    <property type="match status" value="1"/>
</dbReference>
<dbReference type="Gene3D" id="2.40.320.10">
    <property type="entry name" value="Hypothetical Protein Pfu-838710-001"/>
    <property type="match status" value="1"/>
</dbReference>
<dbReference type="Gene3D" id="3.40.390.10">
    <property type="entry name" value="Collagenase (Catalytic Domain)"/>
    <property type="match status" value="1"/>
</dbReference>
<dbReference type="Pfam" id="PF17771">
    <property type="entry name" value="ADAMTS_CR_2"/>
    <property type="match status" value="1"/>
</dbReference>
<dbReference type="PANTHER" id="PTHR13321:SF2">
    <property type="entry name" value="MEDIATOR OF RNA POLYMERASE II TRANSCRIPTION SUBUNIT 18"/>
    <property type="match status" value="1"/>
</dbReference>